<evidence type="ECO:0000313" key="1">
    <source>
        <dbReference type="Proteomes" id="UP000887565"/>
    </source>
</evidence>
<dbReference type="Proteomes" id="UP000887565">
    <property type="component" value="Unplaced"/>
</dbReference>
<organism evidence="1 2">
    <name type="scientific">Romanomermis culicivorax</name>
    <name type="common">Nematode worm</name>
    <dbReference type="NCBI Taxonomy" id="13658"/>
    <lineage>
        <taxon>Eukaryota</taxon>
        <taxon>Metazoa</taxon>
        <taxon>Ecdysozoa</taxon>
        <taxon>Nematoda</taxon>
        <taxon>Enoplea</taxon>
        <taxon>Dorylaimia</taxon>
        <taxon>Mermithida</taxon>
        <taxon>Mermithoidea</taxon>
        <taxon>Mermithidae</taxon>
        <taxon>Romanomermis</taxon>
    </lineage>
</organism>
<evidence type="ECO:0000313" key="2">
    <source>
        <dbReference type="WBParaSite" id="nRc.2.0.1.t09165-RA"/>
    </source>
</evidence>
<sequence>MLFGVLLTNNNRVNIRMSEKICADDTLIIIVVVENYTLDHMFAKCGFHRDDYWAVGIDNGAIRDFDFATYP</sequence>
<protein>
    <submittedName>
        <fullName evidence="2">Uncharacterized protein</fullName>
    </submittedName>
</protein>
<keyword evidence="1" id="KW-1185">Reference proteome</keyword>
<reference evidence="2" key="1">
    <citation type="submission" date="2022-11" db="UniProtKB">
        <authorList>
            <consortium name="WormBaseParasite"/>
        </authorList>
    </citation>
    <scope>IDENTIFICATION</scope>
</reference>
<accession>A0A915I5N4</accession>
<dbReference type="AlphaFoldDB" id="A0A915I5N4"/>
<name>A0A915I5N4_ROMCU</name>
<dbReference type="WBParaSite" id="nRc.2.0.1.t09165-RA">
    <property type="protein sequence ID" value="nRc.2.0.1.t09165-RA"/>
    <property type="gene ID" value="nRc.2.0.1.g09165"/>
</dbReference>
<proteinExistence type="predicted"/>